<accession>A0A3N4LBQ6</accession>
<dbReference type="STRING" id="1051890.A0A3N4LBQ6"/>
<feature type="domain" description="Peptidase M20 dimerisation" evidence="1">
    <location>
        <begin position="202"/>
        <end position="289"/>
    </location>
</feature>
<reference evidence="2 3" key="1">
    <citation type="journal article" date="2018" name="Nat. Ecol. Evol.">
        <title>Pezizomycetes genomes reveal the molecular basis of ectomycorrhizal truffle lifestyle.</title>
        <authorList>
            <person name="Murat C."/>
            <person name="Payen T."/>
            <person name="Noel B."/>
            <person name="Kuo A."/>
            <person name="Morin E."/>
            <person name="Chen J."/>
            <person name="Kohler A."/>
            <person name="Krizsan K."/>
            <person name="Balestrini R."/>
            <person name="Da Silva C."/>
            <person name="Montanini B."/>
            <person name="Hainaut M."/>
            <person name="Levati E."/>
            <person name="Barry K.W."/>
            <person name="Belfiori B."/>
            <person name="Cichocki N."/>
            <person name="Clum A."/>
            <person name="Dockter R.B."/>
            <person name="Fauchery L."/>
            <person name="Guy J."/>
            <person name="Iotti M."/>
            <person name="Le Tacon F."/>
            <person name="Lindquist E.A."/>
            <person name="Lipzen A."/>
            <person name="Malagnac F."/>
            <person name="Mello A."/>
            <person name="Molinier V."/>
            <person name="Miyauchi S."/>
            <person name="Poulain J."/>
            <person name="Riccioni C."/>
            <person name="Rubini A."/>
            <person name="Sitrit Y."/>
            <person name="Splivallo R."/>
            <person name="Traeger S."/>
            <person name="Wang M."/>
            <person name="Zifcakova L."/>
            <person name="Wipf D."/>
            <person name="Zambonelli A."/>
            <person name="Paolocci F."/>
            <person name="Nowrousian M."/>
            <person name="Ottonello S."/>
            <person name="Baldrian P."/>
            <person name="Spatafora J.W."/>
            <person name="Henrissat B."/>
            <person name="Nagy L.G."/>
            <person name="Aury J.M."/>
            <person name="Wincker P."/>
            <person name="Grigoriev I.V."/>
            <person name="Bonfante P."/>
            <person name="Martin F.M."/>
        </authorList>
    </citation>
    <scope>NUCLEOTIDE SEQUENCE [LARGE SCALE GENOMIC DNA]</scope>
    <source>
        <strain evidence="2 3">ATCC MYA-4762</strain>
    </source>
</reference>
<sequence length="480" mass="52027">MGENKIRDQIEKSIKKYEDRVNAINEIIWSNPELSGQETIAHNTICEFFETLGSDYKVQRKAWGIETSFMIEARRGVDNLASARIIVFNAEYDALPNMVPVENTSPVKFKAAHACGHNLIASAAIAAFIACWETLKSNNGTGIVRLLGTPAEERGGGKLQLLEKGAYKGVNACLMVHPGPMYSDESIAAVSVTRSLASQRLIVNFNGQASHAGIAPWLGKNALDALVTSYVSIAALRQQLEPSCRVSGIVVHGGKAPNIIPDHTQAEYSIRAASAPVLKDLEGRVINCFQSGAQGTGCEVKVNNTRKAYWDLHSNPELCARFTYHMKGFGVKIVNELPEITDNPGASTDQGNVSYACPAIQPAFAIQSNKAMNHTPGFADAAHTPDAFKRAMACGKGMAAVGYDVLTNDVIAEQVEATFNEGVNKKAADIARHYEVKPPTDEQINQLAAAATEEISIRREQALGTLMASDDYLDRFKEFL</sequence>
<dbReference type="Proteomes" id="UP000267821">
    <property type="component" value="Unassembled WGS sequence"/>
</dbReference>
<dbReference type="SUPFAM" id="SSF55031">
    <property type="entry name" value="Bacterial exopeptidase dimerisation domain"/>
    <property type="match status" value="1"/>
</dbReference>
<dbReference type="EMBL" id="ML121574">
    <property type="protein sequence ID" value="RPB20317.1"/>
    <property type="molecule type" value="Genomic_DNA"/>
</dbReference>
<organism evidence="2 3">
    <name type="scientific">Terfezia boudieri ATCC MYA-4762</name>
    <dbReference type="NCBI Taxonomy" id="1051890"/>
    <lineage>
        <taxon>Eukaryota</taxon>
        <taxon>Fungi</taxon>
        <taxon>Dikarya</taxon>
        <taxon>Ascomycota</taxon>
        <taxon>Pezizomycotina</taxon>
        <taxon>Pezizomycetes</taxon>
        <taxon>Pezizales</taxon>
        <taxon>Pezizaceae</taxon>
        <taxon>Terfezia</taxon>
    </lineage>
</organism>
<dbReference type="CDD" id="cd05672">
    <property type="entry name" value="M20_ACY1L2-like"/>
    <property type="match status" value="1"/>
</dbReference>
<dbReference type="SUPFAM" id="SSF53187">
    <property type="entry name" value="Zn-dependent exopeptidases"/>
    <property type="match status" value="1"/>
</dbReference>
<gene>
    <name evidence="2" type="ORF">L211DRAFT_858796</name>
</gene>
<evidence type="ECO:0000313" key="2">
    <source>
        <dbReference type="EMBL" id="RPB20317.1"/>
    </source>
</evidence>
<dbReference type="OrthoDB" id="6119954at2759"/>
<dbReference type="InParanoid" id="A0A3N4LBQ6"/>
<dbReference type="PANTHER" id="PTHR30575:SF0">
    <property type="entry name" value="XAA-ARG DIPEPTIDASE"/>
    <property type="match status" value="1"/>
</dbReference>
<keyword evidence="3" id="KW-1185">Reference proteome</keyword>
<dbReference type="AlphaFoldDB" id="A0A3N4LBQ6"/>
<dbReference type="GO" id="GO:0016805">
    <property type="term" value="F:dipeptidase activity"/>
    <property type="evidence" value="ECO:0007669"/>
    <property type="project" value="TreeGrafter"/>
</dbReference>
<dbReference type="InterPro" id="IPR011650">
    <property type="entry name" value="Peptidase_M20_dimer"/>
</dbReference>
<dbReference type="FunFam" id="3.30.70.360:FF:000004">
    <property type="entry name" value="Peptidase M20 domain-containing protein 2"/>
    <property type="match status" value="1"/>
</dbReference>
<protein>
    <submittedName>
        <fullName evidence="2">Amidohydrolase</fullName>
    </submittedName>
</protein>
<proteinExistence type="predicted"/>
<keyword evidence="2" id="KW-0378">Hydrolase</keyword>
<name>A0A3N4LBQ6_9PEZI</name>
<dbReference type="NCBIfam" id="TIGR01891">
    <property type="entry name" value="amidohydrolases"/>
    <property type="match status" value="1"/>
</dbReference>
<dbReference type="PANTHER" id="PTHR30575">
    <property type="entry name" value="PEPTIDASE M20"/>
    <property type="match status" value="1"/>
</dbReference>
<dbReference type="Pfam" id="PF07687">
    <property type="entry name" value="M20_dimer"/>
    <property type="match status" value="1"/>
</dbReference>
<dbReference type="Gene3D" id="3.40.630.10">
    <property type="entry name" value="Zn peptidases"/>
    <property type="match status" value="1"/>
</dbReference>
<evidence type="ECO:0000313" key="3">
    <source>
        <dbReference type="Proteomes" id="UP000267821"/>
    </source>
</evidence>
<dbReference type="InterPro" id="IPR017439">
    <property type="entry name" value="Amidohydrolase"/>
</dbReference>
<evidence type="ECO:0000259" key="1">
    <source>
        <dbReference type="Pfam" id="PF07687"/>
    </source>
</evidence>
<dbReference type="InterPro" id="IPR052030">
    <property type="entry name" value="Peptidase_M20/M20A_hydrolases"/>
</dbReference>
<dbReference type="InterPro" id="IPR036264">
    <property type="entry name" value="Bact_exopeptidase_dim_dom"/>
</dbReference>
<dbReference type="Gene3D" id="3.30.70.360">
    <property type="match status" value="1"/>
</dbReference>